<accession>A0A2V2YLZ6</accession>
<dbReference type="OrthoDB" id="9804207at2"/>
<feature type="domain" description="Nitroreductase" evidence="9">
    <location>
        <begin position="7"/>
        <end position="168"/>
    </location>
</feature>
<evidence type="ECO:0000256" key="8">
    <source>
        <dbReference type="PIRSR" id="PIRSR000232-1"/>
    </source>
</evidence>
<dbReference type="SUPFAM" id="SSF55469">
    <property type="entry name" value="FMN-dependent nitroreductase-like"/>
    <property type="match status" value="1"/>
</dbReference>
<name>A0A2V2YLZ6_9BACL</name>
<evidence type="ECO:0000256" key="6">
    <source>
        <dbReference type="ARBA" id="ARBA00023027"/>
    </source>
</evidence>
<dbReference type="InterPro" id="IPR029479">
    <property type="entry name" value="Nitroreductase"/>
</dbReference>
<feature type="binding site" description="in other chain" evidence="8">
    <location>
        <begin position="10"/>
        <end position="12"/>
    </location>
    <ligand>
        <name>FMN</name>
        <dbReference type="ChEBI" id="CHEBI:58210"/>
        <note>ligand shared between dimeric partners</note>
    </ligand>
</feature>
<comment type="cofactor">
    <cofactor evidence="8">
        <name>FMN</name>
        <dbReference type="ChEBI" id="CHEBI:58210"/>
    </cofactor>
    <text evidence="8">Binds 1 FMN per subunit.</text>
</comment>
<dbReference type="Pfam" id="PF00881">
    <property type="entry name" value="Nitroreductase"/>
    <property type="match status" value="1"/>
</dbReference>
<protein>
    <recommendedName>
        <fullName evidence="7">Putative NAD(P)H nitroreductase</fullName>
        <ecNumber evidence="7">1.-.-.-</ecNumber>
    </recommendedName>
</protein>
<dbReference type="EMBL" id="QGTQ01000028">
    <property type="protein sequence ID" value="PWV95329.1"/>
    <property type="molecule type" value="Genomic_DNA"/>
</dbReference>
<dbReference type="InterPro" id="IPR000415">
    <property type="entry name" value="Nitroreductase-like"/>
</dbReference>
<keyword evidence="4 7" id="KW-0521">NADP</keyword>
<keyword evidence="11" id="KW-1185">Reference proteome</keyword>
<keyword evidence="2 7" id="KW-0285">Flavoprotein</keyword>
<dbReference type="PANTHER" id="PTHR43821">
    <property type="entry name" value="NAD(P)H NITROREDUCTASE YDJA-RELATED"/>
    <property type="match status" value="1"/>
</dbReference>
<organism evidence="10 11">
    <name type="scientific">Paenibacillus cellulosilyticus</name>
    <dbReference type="NCBI Taxonomy" id="375489"/>
    <lineage>
        <taxon>Bacteria</taxon>
        <taxon>Bacillati</taxon>
        <taxon>Bacillota</taxon>
        <taxon>Bacilli</taxon>
        <taxon>Bacillales</taxon>
        <taxon>Paenibacillaceae</taxon>
        <taxon>Paenibacillus</taxon>
    </lineage>
</organism>
<dbReference type="Proteomes" id="UP000246635">
    <property type="component" value="Unassembled WGS sequence"/>
</dbReference>
<dbReference type="PANTHER" id="PTHR43821:SF1">
    <property type="entry name" value="NAD(P)H NITROREDUCTASE YDJA-RELATED"/>
    <property type="match status" value="1"/>
</dbReference>
<reference evidence="10 11" key="1">
    <citation type="submission" date="2018-05" db="EMBL/GenBank/DDBJ databases">
        <title>Genomic Encyclopedia of Type Strains, Phase III (KMG-III): the genomes of soil and plant-associated and newly described type strains.</title>
        <authorList>
            <person name="Whitman W."/>
        </authorList>
    </citation>
    <scope>NUCLEOTIDE SEQUENCE [LARGE SCALE GENOMIC DNA]</scope>
    <source>
        <strain evidence="10 11">CECT 5696</strain>
    </source>
</reference>
<evidence type="ECO:0000256" key="1">
    <source>
        <dbReference type="ARBA" id="ARBA00007118"/>
    </source>
</evidence>
<dbReference type="EC" id="1.-.-.-" evidence="7"/>
<dbReference type="CDD" id="cd02135">
    <property type="entry name" value="YdjA-like"/>
    <property type="match status" value="1"/>
</dbReference>
<dbReference type="GO" id="GO:0016491">
    <property type="term" value="F:oxidoreductase activity"/>
    <property type="evidence" value="ECO:0007669"/>
    <property type="project" value="UniProtKB-UniRule"/>
</dbReference>
<dbReference type="InterPro" id="IPR052530">
    <property type="entry name" value="NAD(P)H_nitroreductase"/>
</dbReference>
<evidence type="ECO:0000256" key="5">
    <source>
        <dbReference type="ARBA" id="ARBA00023002"/>
    </source>
</evidence>
<sequence length="190" mass="20787">MNIMDAIRGRRSIGKVKSDPVDRALIEQIIEAATWAPNHHLTEPWKFIVMTGEGRRTLGDAYAAIAQEGLGELEEAALAERLDKERAKAYRSPVVIAAVCSPSDNPRATHAEELAASHAAVQNLLLAAHALGLGAVWRSGDPMYHPLMHQAFNLGERESLVGLIYIGYSDMKELAGRRQPAALKTEWLEG</sequence>
<evidence type="ECO:0000256" key="3">
    <source>
        <dbReference type="ARBA" id="ARBA00022643"/>
    </source>
</evidence>
<keyword evidence="6 7" id="KW-0520">NAD</keyword>
<evidence type="ECO:0000313" key="10">
    <source>
        <dbReference type="EMBL" id="PWV95329.1"/>
    </source>
</evidence>
<comment type="caution">
    <text evidence="10">The sequence shown here is derived from an EMBL/GenBank/DDBJ whole genome shotgun (WGS) entry which is preliminary data.</text>
</comment>
<dbReference type="AlphaFoldDB" id="A0A2V2YLZ6"/>
<evidence type="ECO:0000256" key="7">
    <source>
        <dbReference type="PIRNR" id="PIRNR000232"/>
    </source>
</evidence>
<dbReference type="Gene3D" id="3.40.109.10">
    <property type="entry name" value="NADH Oxidase"/>
    <property type="match status" value="1"/>
</dbReference>
<dbReference type="PIRSF" id="PIRSF000232">
    <property type="entry name" value="YdjA"/>
    <property type="match status" value="1"/>
</dbReference>
<keyword evidence="5 7" id="KW-0560">Oxidoreductase</keyword>
<gene>
    <name evidence="10" type="ORF">DFQ01_12842</name>
</gene>
<dbReference type="InterPro" id="IPR026021">
    <property type="entry name" value="YdjA-like"/>
</dbReference>
<evidence type="ECO:0000313" key="11">
    <source>
        <dbReference type="Proteomes" id="UP000246635"/>
    </source>
</evidence>
<feature type="binding site" description="in other chain" evidence="8">
    <location>
        <begin position="137"/>
        <end position="139"/>
    </location>
    <ligand>
        <name>FMN</name>
        <dbReference type="ChEBI" id="CHEBI:58210"/>
        <note>ligand shared between dimeric partners</note>
    </ligand>
</feature>
<keyword evidence="3 7" id="KW-0288">FMN</keyword>
<comment type="similarity">
    <text evidence="1 7">Belongs to the nitroreductase family.</text>
</comment>
<feature type="binding site" evidence="8">
    <location>
        <position position="39"/>
    </location>
    <ligand>
        <name>FMN</name>
        <dbReference type="ChEBI" id="CHEBI:58210"/>
        <note>ligand shared between dimeric partners</note>
    </ligand>
</feature>
<evidence type="ECO:0000256" key="4">
    <source>
        <dbReference type="ARBA" id="ARBA00022857"/>
    </source>
</evidence>
<dbReference type="RefSeq" id="WP_110046564.1">
    <property type="nucleotide sequence ID" value="NZ_CP054612.1"/>
</dbReference>
<evidence type="ECO:0000256" key="2">
    <source>
        <dbReference type="ARBA" id="ARBA00022630"/>
    </source>
</evidence>
<evidence type="ECO:0000259" key="9">
    <source>
        <dbReference type="Pfam" id="PF00881"/>
    </source>
</evidence>
<proteinExistence type="inferred from homology"/>